<reference evidence="5" key="3">
    <citation type="submission" date="2018-01" db="EMBL/GenBank/DDBJ databases">
        <title>Raltonia solanacearum P824 infects blueberry.</title>
        <authorList>
            <person name="Bocsanczy A.M."/>
            <person name="Norman D.J."/>
        </authorList>
    </citation>
    <scope>NUCLEOTIDE SEQUENCE [LARGE SCALE GENOMIC DNA]</scope>
    <source>
        <strain evidence="5">P824</strain>
    </source>
</reference>
<dbReference type="EMBL" id="CP025742">
    <property type="protein sequence ID" value="AYA48968.1"/>
    <property type="molecule type" value="Genomic_DNA"/>
</dbReference>
<evidence type="ECO:0000313" key="3">
    <source>
        <dbReference type="EMBL" id="CUV58192.1"/>
    </source>
</evidence>
<evidence type="ECO:0000313" key="4">
    <source>
        <dbReference type="EMBL" id="UZF17502.1"/>
    </source>
</evidence>
<dbReference type="Gene3D" id="1.20.910.10">
    <property type="entry name" value="Heme oxygenase-like"/>
    <property type="match status" value="1"/>
</dbReference>
<keyword evidence="4" id="KW-0614">Plasmid</keyword>
<accession>A0A0S4V3U2</accession>
<dbReference type="SMART" id="SM01236">
    <property type="entry name" value="Haem_oxygenase_2"/>
    <property type="match status" value="1"/>
</dbReference>
<dbReference type="EMBL" id="LN899824">
    <property type="protein sequence ID" value="CUV29373.1"/>
    <property type="molecule type" value="Genomic_DNA"/>
</dbReference>
<dbReference type="EMBL" id="CP085044">
    <property type="protein sequence ID" value="UZF17502.1"/>
    <property type="molecule type" value="Genomic_DNA"/>
</dbReference>
<evidence type="ECO:0000313" key="1">
    <source>
        <dbReference type="EMBL" id="AYA48968.1"/>
    </source>
</evidence>
<reference evidence="4" key="4">
    <citation type="submission" date="2021-10" db="EMBL/GenBank/DDBJ databases">
        <title>Complete genome sequences of five Ralstonia solancearum strains isolated from sunflower.</title>
        <authorList>
            <person name="She X."/>
            <person name="He Z."/>
        </authorList>
    </citation>
    <scope>NUCLEOTIDE SEQUENCE</scope>
    <source>
        <strain evidence="4">RS638</strain>
        <plasmid evidence="4">p1</plasmid>
    </source>
</reference>
<evidence type="ECO:0000313" key="6">
    <source>
        <dbReference type="Proteomes" id="UP001164049"/>
    </source>
</evidence>
<geneLocation type="plasmid" evidence="4 6">
    <name>p1</name>
</geneLocation>
<dbReference type="EMBL" id="LN899820">
    <property type="protein sequence ID" value="CUV58192.1"/>
    <property type="molecule type" value="Genomic_DNA"/>
</dbReference>
<organism evidence="2">
    <name type="scientific">Ralstonia solanacearum</name>
    <name type="common">Pseudomonas solanacearum</name>
    <dbReference type="NCBI Taxonomy" id="305"/>
    <lineage>
        <taxon>Bacteria</taxon>
        <taxon>Pseudomonadati</taxon>
        <taxon>Pseudomonadota</taxon>
        <taxon>Betaproteobacteria</taxon>
        <taxon>Burkholderiales</taxon>
        <taxon>Burkholderiaceae</taxon>
        <taxon>Ralstonia</taxon>
        <taxon>Ralstonia solanacearum species complex</taxon>
    </lineage>
</organism>
<dbReference type="Proteomes" id="UP000262427">
    <property type="component" value="Chromosome MP"/>
</dbReference>
<gene>
    <name evidence="4" type="ORF">LH706_18275</name>
    <name evidence="1" type="ORF">RSP824_21440</name>
    <name evidence="2" type="ORF">RUN1985_v1_390015</name>
    <name evidence="3" type="ORF">RUN215_v1_1770016</name>
</gene>
<reference evidence="1" key="2">
    <citation type="submission" date="2018-01" db="EMBL/GenBank/DDBJ databases">
        <title>Ralstonia pseudosolanacearum P824 infects blueberry.</title>
        <authorList>
            <person name="Bocsanczy A.M."/>
            <person name="Norman D.J."/>
        </authorList>
    </citation>
    <scope>NUCLEOTIDE SEQUENCE</scope>
    <source>
        <strain evidence="1">P824</strain>
    </source>
</reference>
<evidence type="ECO:0000313" key="2">
    <source>
        <dbReference type="EMBL" id="CUV29373.1"/>
    </source>
</evidence>
<name>A0A0S4V3U2_RALSL</name>
<dbReference type="Pfam" id="PF14518">
    <property type="entry name" value="Haem_oxygenas_2"/>
    <property type="match status" value="1"/>
</dbReference>
<proteinExistence type="predicted"/>
<dbReference type="InterPro" id="IPR016084">
    <property type="entry name" value="Haem_Oase-like_multi-hlx"/>
</dbReference>
<reference evidence="2" key="1">
    <citation type="submission" date="2015-10" db="EMBL/GenBank/DDBJ databases">
        <authorList>
            <person name="Gilbert D.G."/>
        </authorList>
    </citation>
    <scope>NUCLEOTIDE SEQUENCE</scope>
    <source>
        <strain evidence="2">Phyl III-seqv23</strain>
    </source>
</reference>
<protein>
    <submittedName>
        <fullName evidence="1">Iron-containing redox enzyme family protein</fullName>
    </submittedName>
</protein>
<sequence>MTNPILHAAVGGEREAYSARGHACIAQAALPSPRELCRLLCDDAPSEYRLYLAKASTRFFDAELPPAGSGSLRRSAVSGARTIAALCRRAEGAVGVLPQLRFLACASDRLLLQIADVRNFSRPLMHVLFRLLDDGDQPAILATLDGHARHTGAWLGPQHDLRGDLAEAGFDDEAFLAASIPAALGTLACERLPEIAGFACALWRAMALLTHGTAQGRFYRTRSRALWQALAGLEPDGIGSTATTADGVRRGAMLFRACLGLLDDATRDSAARACRRAADIMENKARFALIHHPNVSLAGRRLVECFNDSEHPGAALLQALWNSHWIRRACIDDSPFFRNLLGEGGKMQGVFAPPEIESLKAHFRMLAAGEQPATEAGLAARWQDFLARDRQAALDTAPACADGHGSFRAAYSAILNAESRPASIEVARQVVERIASEFAKLRPSMEAQPLARPFAYSRAEFERRIESLYYFQAEQTQKLQLDLCDPGLRQLHIAFAPFALVDGCWLRYAGAAELSRGVKARLFSIFADEVGNGRYEANHANIYRRLLADMGFEFAEAWHDAFAQDPRIPEQAYKVPSFLLAVGVCAQQYYPETLGINLAIEMSGLDGFYEAMIRNLEPRGLRADFWRVHVSIDNFSSGHARQSVNAIAEHMASVLDRYGTDVADLVWSRIWTGFLTMIYLFRVELAVLMSSATSAARH</sequence>
<evidence type="ECO:0000313" key="5">
    <source>
        <dbReference type="Proteomes" id="UP000262427"/>
    </source>
</evidence>
<dbReference type="AlphaFoldDB" id="A0A0S4V3U2"/>